<feature type="transmembrane region" description="Helical" evidence="1">
    <location>
        <begin position="180"/>
        <end position="201"/>
    </location>
</feature>
<reference evidence="2" key="2">
    <citation type="journal article" date="2021" name="World Allergy Organ. J.">
        <title>Chromosome-level assembly of Dermatophagoides farinae genome and transcriptome reveals two novel allergens Der f 37 and Der f 39.</title>
        <authorList>
            <person name="Chen J."/>
            <person name="Cai Z."/>
            <person name="Fan D."/>
            <person name="Hu J."/>
            <person name="Hou Y."/>
            <person name="He Y."/>
            <person name="Zhang Z."/>
            <person name="Zhao Z."/>
            <person name="Gao P."/>
            <person name="Hu W."/>
            <person name="Sun J."/>
            <person name="Li J."/>
            <person name="Ji K."/>
        </authorList>
    </citation>
    <scope>NUCLEOTIDE SEQUENCE</scope>
    <source>
        <strain evidence="2">JKM2019</strain>
    </source>
</reference>
<dbReference type="EMBL" id="SDOV01000001">
    <property type="protein sequence ID" value="KAH7645325.1"/>
    <property type="molecule type" value="Genomic_DNA"/>
</dbReference>
<feature type="transmembrane region" description="Helical" evidence="1">
    <location>
        <begin position="273"/>
        <end position="293"/>
    </location>
</feature>
<gene>
    <name evidence="2" type="ORF">HUG17_0863</name>
</gene>
<evidence type="ECO:0000256" key="1">
    <source>
        <dbReference type="SAM" id="Phobius"/>
    </source>
</evidence>
<accession>A0A9D4SLC1</accession>
<dbReference type="AlphaFoldDB" id="A0A9D4SLC1"/>
<evidence type="ECO:0000313" key="2">
    <source>
        <dbReference type="EMBL" id="KAH7645325.1"/>
    </source>
</evidence>
<comment type="caution">
    <text evidence="2">The sequence shown here is derived from an EMBL/GenBank/DDBJ whole genome shotgun (WGS) entry which is preliminary data.</text>
</comment>
<keyword evidence="1" id="KW-0472">Membrane</keyword>
<dbReference type="Proteomes" id="UP000828236">
    <property type="component" value="Unassembled WGS sequence"/>
</dbReference>
<name>A0A9D4SLC1_DERFA</name>
<sequence>MMYLDSERFPLYPLLGLLGIRTFYFANIDTLTFPLLYDCIVYNTDQYHNNQDTEENIRKKYQTRLIRYRKRFRLNHRHDHHHSVLTKWLKNYLFEKLLAIRLWIQSWLEMDRMDHRKFQQNPMKLFPLVTLRTRIRMLLTTFIMDHINFLLHLCLFIGYPIGWLIISMEVFSYDIVRTSFIMTFALIIESITLFIMILILMQGALLLSSTAAIPYQMSLDTLTNYNETLNKINRSRIMIDRKQLQKLWFVYRQHIQMTYYIIYADKDVWSHALYYYSLFSIPMNAMIICEILFEYLPSLTRILFIAIAIVHAATGSIPFLMLANVTVNVHAIKKSIPSIQLKLSMNQSGKQRQQNLRLKIKLDDLYERLTMGKKLSYTFGSLGDVTFRGLFEALLVYVGVFFMITGFYLKL</sequence>
<organism evidence="2">
    <name type="scientific">Dermatophagoides farinae</name>
    <name type="common">American house dust mite</name>
    <dbReference type="NCBI Taxonomy" id="6954"/>
    <lineage>
        <taxon>Eukaryota</taxon>
        <taxon>Metazoa</taxon>
        <taxon>Ecdysozoa</taxon>
        <taxon>Arthropoda</taxon>
        <taxon>Chelicerata</taxon>
        <taxon>Arachnida</taxon>
        <taxon>Acari</taxon>
        <taxon>Acariformes</taxon>
        <taxon>Sarcoptiformes</taxon>
        <taxon>Astigmata</taxon>
        <taxon>Psoroptidia</taxon>
        <taxon>Analgoidea</taxon>
        <taxon>Pyroglyphidae</taxon>
        <taxon>Dermatophagoidinae</taxon>
        <taxon>Dermatophagoides</taxon>
    </lineage>
</organism>
<reference evidence="2" key="1">
    <citation type="submission" date="2020-06" db="EMBL/GenBank/DDBJ databases">
        <authorList>
            <person name="Ji K."/>
            <person name="Li J."/>
        </authorList>
    </citation>
    <scope>NUCLEOTIDE SEQUENCE</scope>
    <source>
        <strain evidence="2">JKM2019</strain>
        <tissue evidence="2">Whole body</tissue>
    </source>
</reference>
<feature type="transmembrane region" description="Helical" evidence="1">
    <location>
        <begin position="149"/>
        <end position="168"/>
    </location>
</feature>
<keyword evidence="1" id="KW-1133">Transmembrane helix</keyword>
<proteinExistence type="predicted"/>
<keyword evidence="1" id="KW-0812">Transmembrane</keyword>
<feature type="transmembrane region" description="Helical" evidence="1">
    <location>
        <begin position="302"/>
        <end position="323"/>
    </location>
</feature>
<feature type="transmembrane region" description="Helical" evidence="1">
    <location>
        <begin position="389"/>
        <end position="409"/>
    </location>
</feature>
<protein>
    <submittedName>
        <fullName evidence="2">Uncharacterized protein</fullName>
    </submittedName>
</protein>